<dbReference type="Gene3D" id="1.20.1270.60">
    <property type="entry name" value="Arfaptin homology (AH) domain/BAR domain"/>
    <property type="match status" value="1"/>
</dbReference>
<dbReference type="Pfam" id="PF07653">
    <property type="entry name" value="SH3_2"/>
    <property type="match status" value="1"/>
</dbReference>
<dbReference type="SMART" id="SM00326">
    <property type="entry name" value="SH3"/>
    <property type="match status" value="2"/>
</dbReference>
<dbReference type="GO" id="GO:0005737">
    <property type="term" value="C:cytoplasm"/>
    <property type="evidence" value="ECO:0007669"/>
    <property type="project" value="InterPro"/>
</dbReference>
<dbReference type="EMBL" id="JAULJE010000002">
    <property type="protein sequence ID" value="KAK1345683.1"/>
    <property type="molecule type" value="Genomic_DNA"/>
</dbReference>
<dbReference type="PRINTS" id="PR00178">
    <property type="entry name" value="FATTYACIDBP"/>
</dbReference>
<organism evidence="7 8">
    <name type="scientific">Cnephaeus nilssonii</name>
    <name type="common">Northern bat</name>
    <name type="synonym">Eptesicus nilssonii</name>
    <dbReference type="NCBI Taxonomy" id="3371016"/>
    <lineage>
        <taxon>Eukaryota</taxon>
        <taxon>Metazoa</taxon>
        <taxon>Chordata</taxon>
        <taxon>Craniata</taxon>
        <taxon>Vertebrata</taxon>
        <taxon>Euteleostomi</taxon>
        <taxon>Mammalia</taxon>
        <taxon>Eutheria</taxon>
        <taxon>Laurasiatheria</taxon>
        <taxon>Chiroptera</taxon>
        <taxon>Yangochiroptera</taxon>
        <taxon>Vespertilionidae</taxon>
        <taxon>Cnephaeus</taxon>
    </lineage>
</organism>
<dbReference type="Gene3D" id="2.30.30.40">
    <property type="entry name" value="SH3 Domains"/>
    <property type="match status" value="2"/>
</dbReference>
<dbReference type="GO" id="GO:0008289">
    <property type="term" value="F:lipid binding"/>
    <property type="evidence" value="ECO:0007669"/>
    <property type="project" value="InterPro"/>
</dbReference>
<dbReference type="InterPro" id="IPR051492">
    <property type="entry name" value="Dynamin-Rho_GEF"/>
</dbReference>
<protein>
    <recommendedName>
        <fullName evidence="9">Rho guanine nucleotide exchange factor 38</fullName>
    </recommendedName>
</protein>
<dbReference type="Pfam" id="PF14604">
    <property type="entry name" value="SH3_9"/>
    <property type="match status" value="1"/>
</dbReference>
<dbReference type="PROSITE" id="PS50002">
    <property type="entry name" value="SH3"/>
    <property type="match status" value="2"/>
</dbReference>
<dbReference type="InterPro" id="IPR001452">
    <property type="entry name" value="SH3_domain"/>
</dbReference>
<gene>
    <name evidence="7" type="ORF">QTO34_008147</name>
</gene>
<evidence type="ECO:0000256" key="1">
    <source>
        <dbReference type="ARBA" id="ARBA00022443"/>
    </source>
</evidence>
<dbReference type="InterPro" id="IPR036028">
    <property type="entry name" value="SH3-like_dom_sf"/>
</dbReference>
<reference evidence="7" key="1">
    <citation type="submission" date="2023-06" db="EMBL/GenBank/DDBJ databases">
        <title>Reference genome for the Northern bat (Eptesicus nilssonii), a most northern bat species.</title>
        <authorList>
            <person name="Laine V.N."/>
            <person name="Pulliainen A.T."/>
            <person name="Lilley T.M."/>
        </authorList>
    </citation>
    <scope>NUCLEOTIDE SEQUENCE</scope>
    <source>
        <strain evidence="7">BLF_Eptnil</strain>
        <tissue evidence="7">Kidney</tissue>
    </source>
</reference>
<dbReference type="InterPro" id="IPR012674">
    <property type="entry name" value="Calycin"/>
</dbReference>
<dbReference type="SUPFAM" id="SSF103657">
    <property type="entry name" value="BAR/IMD domain-like"/>
    <property type="match status" value="1"/>
</dbReference>
<feature type="domain" description="SH3" evidence="5">
    <location>
        <begin position="271"/>
        <end position="334"/>
    </location>
</feature>
<dbReference type="InterPro" id="IPR000463">
    <property type="entry name" value="Fatty_acid-bd"/>
</dbReference>
<feature type="domain" description="BAR" evidence="6">
    <location>
        <begin position="1"/>
        <end position="225"/>
    </location>
</feature>
<feature type="compositionally biased region" description="Low complexity" evidence="4">
    <location>
        <begin position="368"/>
        <end position="384"/>
    </location>
</feature>
<evidence type="ECO:0000256" key="2">
    <source>
        <dbReference type="ARBA" id="ARBA00022658"/>
    </source>
</evidence>
<evidence type="ECO:0000259" key="5">
    <source>
        <dbReference type="PROSITE" id="PS50002"/>
    </source>
</evidence>
<evidence type="ECO:0000313" key="8">
    <source>
        <dbReference type="Proteomes" id="UP001177744"/>
    </source>
</evidence>
<comment type="caution">
    <text evidence="7">The sequence shown here is derived from an EMBL/GenBank/DDBJ whole genome shotgun (WGS) entry which is preliminary data.</text>
</comment>
<dbReference type="InterPro" id="IPR027267">
    <property type="entry name" value="AH/BAR_dom_sf"/>
</dbReference>
<keyword evidence="1 3" id="KW-0728">SH3 domain</keyword>
<feature type="domain" description="SH3" evidence="5">
    <location>
        <begin position="402"/>
        <end position="465"/>
    </location>
</feature>
<dbReference type="FunFam" id="2.30.30.40:FF:000193">
    <property type="entry name" value="Rho guanine nucleotide exchange factor 38"/>
    <property type="match status" value="1"/>
</dbReference>
<evidence type="ECO:0000313" key="7">
    <source>
        <dbReference type="EMBL" id="KAK1345683.1"/>
    </source>
</evidence>
<sequence length="466" mass="52429">MGAMAMPDCVITSDGKNLTIKTESTVKITQFSRNLGEKFEETTADGRKAQTICNFVKARWSSTRSGPGGEGEHHHRRREGGKLVVEGVMNNVNSTRIYEKAAHLQKLVLTPLSALLTLFPGPQKLIQKRYDKLLDYNSYLQRAAGEESDLAKKEYEALNAQLVEELQVFNQAARKILLNCLCSFITLLRDLTLVKQQLYSTAGPVPLLVSNISEMQNRVLEEVQNLNFIKDNSATFIERKLSFEKKKPVQILPEVPRQTDSHRSKLLSTYSTEELYQAKRKCNATQEYDINLLEGELVAVMEQKDPLGSTSRWLVDTGIIKGYVYSSFLKPYNPAKVQKVGAENRSCDDDFDNISLFVSSRPTRDSVTSTPEGSISDSSSSLSGTCGKFETNGTDVDSFQEVDEQIFYAVHAFEARSNCELSLQEYQRVHILRFCDLSGNKEWWLAEARGQKGYVPANYLGKMTYA</sequence>
<proteinExistence type="predicted"/>
<evidence type="ECO:0008006" key="9">
    <source>
        <dbReference type="Google" id="ProtNLM"/>
    </source>
</evidence>
<dbReference type="PROSITE" id="PS51021">
    <property type="entry name" value="BAR"/>
    <property type="match status" value="1"/>
</dbReference>
<name>A0AA40I9S7_CNENI</name>
<dbReference type="FunFam" id="2.30.30.40:FF:000066">
    <property type="entry name" value="dynamin-binding protein isoform X1"/>
    <property type="match status" value="1"/>
</dbReference>
<keyword evidence="2" id="KW-0344">Guanine-nucleotide releasing factor</keyword>
<dbReference type="InterPro" id="IPR004148">
    <property type="entry name" value="BAR_dom"/>
</dbReference>
<evidence type="ECO:0000259" key="6">
    <source>
        <dbReference type="PROSITE" id="PS51021"/>
    </source>
</evidence>
<feature type="region of interest" description="Disordered" evidence="4">
    <location>
        <begin position="362"/>
        <end position="384"/>
    </location>
</feature>
<dbReference type="Proteomes" id="UP001177744">
    <property type="component" value="Unassembled WGS sequence"/>
</dbReference>
<dbReference type="Pfam" id="PF03114">
    <property type="entry name" value="BAR"/>
    <property type="match status" value="1"/>
</dbReference>
<accession>A0AA40I9S7</accession>
<evidence type="ECO:0000256" key="4">
    <source>
        <dbReference type="SAM" id="MobiDB-lite"/>
    </source>
</evidence>
<keyword evidence="8" id="KW-1185">Reference proteome</keyword>
<dbReference type="PANTHER" id="PTHR22834">
    <property type="entry name" value="NUCLEAR FUSION PROTEIN FUS2"/>
    <property type="match status" value="1"/>
</dbReference>
<dbReference type="SUPFAM" id="SSF50814">
    <property type="entry name" value="Lipocalins"/>
    <property type="match status" value="1"/>
</dbReference>
<dbReference type="AlphaFoldDB" id="A0AA40I9S7"/>
<dbReference type="PANTHER" id="PTHR22834:SF17">
    <property type="entry name" value="RHO GUANINE NUCLEOTIDE EXCHANGE FACTOR 38"/>
    <property type="match status" value="1"/>
</dbReference>
<dbReference type="SMART" id="SM00721">
    <property type="entry name" value="BAR"/>
    <property type="match status" value="1"/>
</dbReference>
<dbReference type="GO" id="GO:0005085">
    <property type="term" value="F:guanyl-nucleotide exchange factor activity"/>
    <property type="evidence" value="ECO:0007669"/>
    <property type="project" value="UniProtKB-KW"/>
</dbReference>
<evidence type="ECO:0000256" key="3">
    <source>
        <dbReference type="PROSITE-ProRule" id="PRU00192"/>
    </source>
</evidence>
<dbReference type="SUPFAM" id="SSF50044">
    <property type="entry name" value="SH3-domain"/>
    <property type="match status" value="2"/>
</dbReference>